<feature type="transmembrane region" description="Helical" evidence="1">
    <location>
        <begin position="270"/>
        <end position="290"/>
    </location>
</feature>
<feature type="transmembrane region" description="Helical" evidence="1">
    <location>
        <begin position="87"/>
        <end position="106"/>
    </location>
</feature>
<keyword evidence="4" id="KW-1185">Reference proteome</keyword>
<keyword evidence="1" id="KW-0472">Membrane</keyword>
<keyword evidence="1" id="KW-0812">Transmembrane</keyword>
<feature type="transmembrane region" description="Helical" evidence="1">
    <location>
        <begin position="230"/>
        <end position="250"/>
    </location>
</feature>
<evidence type="ECO:0000313" key="4">
    <source>
        <dbReference type="Proteomes" id="UP000297693"/>
    </source>
</evidence>
<feature type="transmembrane region" description="Helical" evidence="1">
    <location>
        <begin position="43"/>
        <end position="66"/>
    </location>
</feature>
<reference evidence="3" key="1">
    <citation type="journal article" date="2019" name="PLoS Negl. Trop. Dis.">
        <title>Revisiting the worldwide diversity of Leptospira species in the environment.</title>
        <authorList>
            <person name="Vincent A.T."/>
            <person name="Schiettekatte O."/>
            <person name="Bourhy P."/>
            <person name="Veyrier F.J."/>
            <person name="Picardeau M."/>
        </authorList>
    </citation>
    <scope>NUCLEOTIDE SEQUENCE [LARGE SCALE GENOMIC DNA]</scope>
    <source>
        <strain evidence="3">201702476</strain>
    </source>
</reference>
<feature type="transmembrane region" description="Helical" evidence="1">
    <location>
        <begin position="200"/>
        <end position="218"/>
    </location>
</feature>
<protein>
    <submittedName>
        <fullName evidence="3">Acyltransferase</fullName>
    </submittedName>
</protein>
<keyword evidence="3" id="KW-0012">Acyltransferase</keyword>
<name>A0A4R9JWL8_9LEPT</name>
<comment type="caution">
    <text evidence="3">The sequence shown here is derived from an EMBL/GenBank/DDBJ whole genome shotgun (WGS) entry which is preliminary data.</text>
</comment>
<evidence type="ECO:0000313" key="3">
    <source>
        <dbReference type="EMBL" id="TGL56741.1"/>
    </source>
</evidence>
<feature type="transmembrane region" description="Helical" evidence="1">
    <location>
        <begin position="12"/>
        <end position="31"/>
    </location>
</feature>
<dbReference type="Pfam" id="PF01757">
    <property type="entry name" value="Acyl_transf_3"/>
    <property type="match status" value="1"/>
</dbReference>
<feature type="transmembrane region" description="Helical" evidence="1">
    <location>
        <begin position="134"/>
        <end position="155"/>
    </location>
</feature>
<dbReference type="OrthoDB" id="341887at2"/>
<dbReference type="InterPro" id="IPR002656">
    <property type="entry name" value="Acyl_transf_3_dom"/>
</dbReference>
<dbReference type="AlphaFoldDB" id="A0A4R9JWL8"/>
<dbReference type="PANTHER" id="PTHR36927:SF3">
    <property type="entry name" value="GLUCANS BIOSYNTHESIS PROTEIN C"/>
    <property type="match status" value="1"/>
</dbReference>
<feature type="domain" description="Acyltransferase 3" evidence="2">
    <location>
        <begin position="6"/>
        <end position="351"/>
    </location>
</feature>
<dbReference type="GO" id="GO:0016747">
    <property type="term" value="F:acyltransferase activity, transferring groups other than amino-acyl groups"/>
    <property type="evidence" value="ECO:0007669"/>
    <property type="project" value="InterPro"/>
</dbReference>
<keyword evidence="1" id="KW-1133">Transmembrane helix</keyword>
<dbReference type="PANTHER" id="PTHR36927">
    <property type="entry name" value="BLR4337 PROTEIN"/>
    <property type="match status" value="1"/>
</dbReference>
<feature type="transmembrane region" description="Helical" evidence="1">
    <location>
        <begin position="302"/>
        <end position="325"/>
    </location>
</feature>
<accession>A0A4R9JWL8</accession>
<dbReference type="EMBL" id="RQGD01000045">
    <property type="protein sequence ID" value="TGL56741.1"/>
    <property type="molecule type" value="Genomic_DNA"/>
</dbReference>
<dbReference type="Proteomes" id="UP000297693">
    <property type="component" value="Unassembled WGS sequence"/>
</dbReference>
<proteinExistence type="predicted"/>
<sequence>MGRLFYLDNLRSFALFLGILFHAAIVYAPKIGYAIQAKERADVFGYFCYYIHSFRMPLFYLISGYFSALVWQKKGMGNYILGRIQRILIPMVLGLVFLAPIQYFLVVKIHHPNLSYFQFYPNFFSMDYFAHSHIWFLVDLTLFSILFFLFPKLWIEKIAGLFPKNENFCFLGYVILTVSLTILGHSFFPRGDDVYGIDKLTFIYQFGFFLVGILSFYGKTIFEVIERGSTIASLNWLLAGLVVFLSFYQLEISDPLWMPYFTYGIEKRGLHILLWCLSPFIWTKFFVLAFERYLNVSNSFTVYLVDSSLPIYLLHHPISLLIAYYFREWDANVYLKFLLHTMIVFSSSFLIYDTLIKNTTILRKAFGLK</sequence>
<evidence type="ECO:0000259" key="2">
    <source>
        <dbReference type="Pfam" id="PF01757"/>
    </source>
</evidence>
<keyword evidence="3" id="KW-0808">Transferase</keyword>
<gene>
    <name evidence="3" type="ORF">EHQ58_15970</name>
</gene>
<feature type="transmembrane region" description="Helical" evidence="1">
    <location>
        <begin position="337"/>
        <end position="356"/>
    </location>
</feature>
<evidence type="ECO:0000256" key="1">
    <source>
        <dbReference type="SAM" id="Phobius"/>
    </source>
</evidence>
<organism evidence="3 4">
    <name type="scientific">Leptospira ognonensis</name>
    <dbReference type="NCBI Taxonomy" id="2484945"/>
    <lineage>
        <taxon>Bacteria</taxon>
        <taxon>Pseudomonadati</taxon>
        <taxon>Spirochaetota</taxon>
        <taxon>Spirochaetia</taxon>
        <taxon>Leptospirales</taxon>
        <taxon>Leptospiraceae</taxon>
        <taxon>Leptospira</taxon>
    </lineage>
</organism>
<feature type="transmembrane region" description="Helical" evidence="1">
    <location>
        <begin position="167"/>
        <end position="188"/>
    </location>
</feature>
<dbReference type="InterPro" id="IPR050623">
    <property type="entry name" value="Glucan_succinyl_AcylTrfase"/>
</dbReference>